<dbReference type="AlphaFoldDB" id="A0A1X7RW64"/>
<evidence type="ECO:0000256" key="7">
    <source>
        <dbReference type="PIRNR" id="PIRNR031032"/>
    </source>
</evidence>
<proteinExistence type="inferred from homology"/>
<dbReference type="EMBL" id="LT853696">
    <property type="protein sequence ID" value="SMQ51187.1"/>
    <property type="molecule type" value="Genomic_DNA"/>
</dbReference>
<keyword evidence="6 7" id="KW-0472">Membrane</keyword>
<keyword evidence="3 7" id="KW-0812">Transmembrane</keyword>
<evidence type="ECO:0000256" key="3">
    <source>
        <dbReference type="ARBA" id="ARBA00022692"/>
    </source>
</evidence>
<dbReference type="PANTHER" id="PTHR31204:SF1">
    <property type="entry name" value="SIGMA INTRACELLULAR RECEPTOR 2"/>
    <property type="match status" value="1"/>
</dbReference>
<keyword evidence="10" id="KW-1185">Reference proteome</keyword>
<gene>
    <name evidence="9" type="ORF">ZT3D7_G6340</name>
</gene>
<dbReference type="GO" id="GO:0005789">
    <property type="term" value="C:endoplasmic reticulum membrane"/>
    <property type="evidence" value="ECO:0007669"/>
    <property type="project" value="UniProtKB-SubCell"/>
</dbReference>
<feature type="transmembrane region" description="Helical" evidence="7">
    <location>
        <begin position="133"/>
        <end position="152"/>
    </location>
</feature>
<organism evidence="9 10">
    <name type="scientific">Zymoseptoria tritici (strain ST99CH_3D7)</name>
    <dbReference type="NCBI Taxonomy" id="1276538"/>
    <lineage>
        <taxon>Eukaryota</taxon>
        <taxon>Fungi</taxon>
        <taxon>Dikarya</taxon>
        <taxon>Ascomycota</taxon>
        <taxon>Pezizomycotina</taxon>
        <taxon>Dothideomycetes</taxon>
        <taxon>Dothideomycetidae</taxon>
        <taxon>Mycosphaerellales</taxon>
        <taxon>Mycosphaerellaceae</taxon>
        <taxon>Zymoseptoria</taxon>
    </lineage>
</organism>
<dbReference type="Pfam" id="PF05241">
    <property type="entry name" value="EBP"/>
    <property type="match status" value="1"/>
</dbReference>
<evidence type="ECO:0000313" key="9">
    <source>
        <dbReference type="EMBL" id="SMQ51187.1"/>
    </source>
</evidence>
<feature type="transmembrane region" description="Helical" evidence="7">
    <location>
        <begin position="12"/>
        <end position="35"/>
    </location>
</feature>
<name>A0A1X7RW64_ZYMT9</name>
<dbReference type="Proteomes" id="UP000215127">
    <property type="component" value="Chromosome 5"/>
</dbReference>
<feature type="domain" description="EXPERA" evidence="8">
    <location>
        <begin position="11"/>
        <end position="147"/>
    </location>
</feature>
<keyword evidence="5 7" id="KW-1133">Transmembrane helix</keyword>
<comment type="similarity">
    <text evidence="2">Belongs to the TMEM97/sigma-2 receptor family.</text>
</comment>
<comment type="subcellular location">
    <subcellularLocation>
        <location evidence="1">Endoplasmic reticulum membrane</location>
        <topology evidence="1">Multi-pass membrane protein</topology>
    </subcellularLocation>
</comment>
<dbReference type="InterPro" id="IPR033118">
    <property type="entry name" value="EXPERA"/>
</dbReference>
<evidence type="ECO:0000256" key="4">
    <source>
        <dbReference type="ARBA" id="ARBA00022824"/>
    </source>
</evidence>
<evidence type="ECO:0000256" key="2">
    <source>
        <dbReference type="ARBA" id="ARBA00009096"/>
    </source>
</evidence>
<feature type="transmembrane region" description="Helical" evidence="7">
    <location>
        <begin position="98"/>
        <end position="121"/>
    </location>
</feature>
<dbReference type="PROSITE" id="PS51751">
    <property type="entry name" value="EXPERA"/>
    <property type="match status" value="1"/>
</dbReference>
<evidence type="ECO:0000256" key="6">
    <source>
        <dbReference type="ARBA" id="ARBA00023136"/>
    </source>
</evidence>
<dbReference type="STRING" id="1276538.A0A1X7RW64"/>
<dbReference type="PANTHER" id="PTHR31204">
    <property type="entry name" value="SIGMA INTRACELLULAR RECEPTOR 2"/>
    <property type="match status" value="1"/>
</dbReference>
<evidence type="ECO:0000259" key="8">
    <source>
        <dbReference type="PROSITE" id="PS51751"/>
    </source>
</evidence>
<dbReference type="InterPro" id="IPR051987">
    <property type="entry name" value="Sigma-2_receptor-like"/>
</dbReference>
<sequence length="168" mass="19617">MPPTPLLHRKLDTLYLAFITIHLINMLCVDMVPLYPPAWTPKALLDLRAYYIKTYDDRYFTAPTAWFMFYTYIEVIYHLPFTIWAIPAILRDDPLVPLHLFIFALEVSLTTATCIADTLSWEDFPYDKKFDLMTLYGPYLVLSMIMGVDMFFRLSKILTPSNGKAKRS</sequence>
<keyword evidence="4 7" id="KW-0256">Endoplasmic reticulum</keyword>
<evidence type="ECO:0000313" key="10">
    <source>
        <dbReference type="Proteomes" id="UP000215127"/>
    </source>
</evidence>
<feature type="transmembrane region" description="Helical" evidence="7">
    <location>
        <begin position="65"/>
        <end position="86"/>
    </location>
</feature>
<evidence type="ECO:0000256" key="5">
    <source>
        <dbReference type="ARBA" id="ARBA00022989"/>
    </source>
</evidence>
<protein>
    <recommendedName>
        <fullName evidence="7">Efficient mitochondria targeting-associated protein 19</fullName>
    </recommendedName>
</protein>
<reference evidence="9 10" key="1">
    <citation type="submission" date="2016-06" db="EMBL/GenBank/DDBJ databases">
        <authorList>
            <person name="Kjaerup R.B."/>
            <person name="Dalgaard T.S."/>
            <person name="Juul-Madsen H.R."/>
        </authorList>
    </citation>
    <scope>NUCLEOTIDE SEQUENCE [LARGE SCALE GENOMIC DNA]</scope>
</reference>
<evidence type="ECO:0000256" key="1">
    <source>
        <dbReference type="ARBA" id="ARBA00004477"/>
    </source>
</evidence>
<accession>A0A1X7RW64</accession>
<dbReference type="PIRSF" id="PIRSF031032">
    <property type="entry name" value="TMP_97_prd"/>
    <property type="match status" value="1"/>
</dbReference>
<dbReference type="InterPro" id="IPR016964">
    <property type="entry name" value="Sigma2_recept"/>
</dbReference>